<dbReference type="SUPFAM" id="SSF56935">
    <property type="entry name" value="Porins"/>
    <property type="match status" value="1"/>
</dbReference>
<dbReference type="GO" id="GO:0015288">
    <property type="term" value="F:porin activity"/>
    <property type="evidence" value="ECO:0007669"/>
    <property type="project" value="UniProtKB-KW"/>
</dbReference>
<evidence type="ECO:0000256" key="10">
    <source>
        <dbReference type="ARBA" id="ARBA00023237"/>
    </source>
</evidence>
<dbReference type="OrthoDB" id="8679056at2"/>
<evidence type="ECO:0000256" key="1">
    <source>
        <dbReference type="ARBA" id="ARBA00004571"/>
    </source>
</evidence>
<dbReference type="InterPro" id="IPR002299">
    <property type="entry name" value="Porin_Neis"/>
</dbReference>
<evidence type="ECO:0000256" key="11">
    <source>
        <dbReference type="SAM" id="SignalP"/>
    </source>
</evidence>
<evidence type="ECO:0000256" key="5">
    <source>
        <dbReference type="ARBA" id="ARBA00022692"/>
    </source>
</evidence>
<dbReference type="PANTHER" id="PTHR34501:SF9">
    <property type="entry name" value="MAJOR OUTER MEMBRANE PROTEIN P.IA"/>
    <property type="match status" value="1"/>
</dbReference>
<sequence>MKKTRLALLLAATLVSAPAFAQSNVTLYGIVDTGIEFITHATPTGGSVARMPVIGGGDVPSRWGFKGTEDLGGGLQAIFTLESGFSASNGTLLQSNRLFGRQAYVGLRSNSWGKITFGRQYSMMTWGMIQANIMGATGMGGVGSLDGALLSDRFDNAVAYMGTFSGLTVGATYSFGRDTAAAGNCAGQNGNDSIACRGLSAMLKYDSNHWGVATTYEELRGGAGATPIAVVPGAPGVAFAHSGDTDRRYQLNGYFNVGPVLVGAGWIHRVLRGDIQSARTDIEYVGASLLRGVWQFDAQVSHIGNSAGAANGILSVLRANYYLSKRTAVYGVVGYMKNSGKNATYSVSAGTAVPASPSPGLNQVGLEIGIRHTF</sequence>
<feature type="domain" description="Porin" evidence="12">
    <location>
        <begin position="10"/>
        <end position="340"/>
    </location>
</feature>
<dbReference type="PANTHER" id="PTHR34501">
    <property type="entry name" value="PROTEIN YDDL-RELATED"/>
    <property type="match status" value="1"/>
</dbReference>
<dbReference type="GO" id="GO:0009279">
    <property type="term" value="C:cell outer membrane"/>
    <property type="evidence" value="ECO:0007669"/>
    <property type="project" value="UniProtKB-SubCell"/>
</dbReference>
<feature type="chain" id="PRO_5022960539" evidence="11">
    <location>
        <begin position="22"/>
        <end position="374"/>
    </location>
</feature>
<keyword evidence="6 11" id="KW-0732">Signal</keyword>
<protein>
    <submittedName>
        <fullName evidence="13">Outer membrane porin protein 32</fullName>
    </submittedName>
</protein>
<dbReference type="EMBL" id="CABPRZ010000008">
    <property type="protein sequence ID" value="VVE05574.1"/>
    <property type="molecule type" value="Genomic_DNA"/>
</dbReference>
<keyword evidence="4" id="KW-1134">Transmembrane beta strand</keyword>
<dbReference type="AlphaFoldDB" id="A0A5E4V1W0"/>
<keyword evidence="3" id="KW-0813">Transport</keyword>
<evidence type="ECO:0000256" key="7">
    <source>
        <dbReference type="ARBA" id="ARBA00023065"/>
    </source>
</evidence>
<dbReference type="InterPro" id="IPR023614">
    <property type="entry name" value="Porin_dom_sf"/>
</dbReference>
<gene>
    <name evidence="13" type="ORF">PTE30175_02292</name>
</gene>
<evidence type="ECO:0000313" key="14">
    <source>
        <dbReference type="Proteomes" id="UP000414233"/>
    </source>
</evidence>
<dbReference type="Proteomes" id="UP000414233">
    <property type="component" value="Unassembled WGS sequence"/>
</dbReference>
<evidence type="ECO:0000256" key="6">
    <source>
        <dbReference type="ARBA" id="ARBA00022729"/>
    </source>
</evidence>
<evidence type="ECO:0000313" key="13">
    <source>
        <dbReference type="EMBL" id="VVE05574.1"/>
    </source>
</evidence>
<name>A0A5E4V1W0_9BURK</name>
<evidence type="ECO:0000256" key="3">
    <source>
        <dbReference type="ARBA" id="ARBA00022448"/>
    </source>
</evidence>
<dbReference type="Gene3D" id="2.40.160.10">
    <property type="entry name" value="Porin"/>
    <property type="match status" value="1"/>
</dbReference>
<keyword evidence="10" id="KW-0998">Cell outer membrane</keyword>
<keyword evidence="5" id="KW-0812">Transmembrane</keyword>
<dbReference type="RefSeq" id="WP_150697168.1">
    <property type="nucleotide sequence ID" value="NZ_CABPRZ010000008.1"/>
</dbReference>
<dbReference type="Pfam" id="PF13609">
    <property type="entry name" value="Porin_4"/>
    <property type="match status" value="1"/>
</dbReference>
<feature type="signal peptide" evidence="11">
    <location>
        <begin position="1"/>
        <end position="21"/>
    </location>
</feature>
<keyword evidence="14" id="KW-1185">Reference proteome</keyword>
<comment type="subunit">
    <text evidence="2">Homotrimer.</text>
</comment>
<organism evidence="13 14">
    <name type="scientific">Pandoraea terrae</name>
    <dbReference type="NCBI Taxonomy" id="1537710"/>
    <lineage>
        <taxon>Bacteria</taxon>
        <taxon>Pseudomonadati</taxon>
        <taxon>Pseudomonadota</taxon>
        <taxon>Betaproteobacteria</taxon>
        <taxon>Burkholderiales</taxon>
        <taxon>Burkholderiaceae</taxon>
        <taxon>Pandoraea</taxon>
    </lineage>
</organism>
<keyword evidence="9" id="KW-0472">Membrane</keyword>
<comment type="subcellular location">
    <subcellularLocation>
        <location evidence="1">Cell outer membrane</location>
        <topology evidence="1">Multi-pass membrane protein</topology>
    </subcellularLocation>
</comment>
<dbReference type="CDD" id="cd00342">
    <property type="entry name" value="gram_neg_porins"/>
    <property type="match status" value="1"/>
</dbReference>
<keyword evidence="8" id="KW-0626">Porin</keyword>
<dbReference type="InterPro" id="IPR050298">
    <property type="entry name" value="Gram-neg_bact_OMP"/>
</dbReference>
<evidence type="ECO:0000259" key="12">
    <source>
        <dbReference type="Pfam" id="PF13609"/>
    </source>
</evidence>
<evidence type="ECO:0000256" key="8">
    <source>
        <dbReference type="ARBA" id="ARBA00023114"/>
    </source>
</evidence>
<proteinExistence type="predicted"/>
<evidence type="ECO:0000256" key="9">
    <source>
        <dbReference type="ARBA" id="ARBA00023136"/>
    </source>
</evidence>
<reference evidence="13 14" key="1">
    <citation type="submission" date="2019-08" db="EMBL/GenBank/DDBJ databases">
        <authorList>
            <person name="Peeters C."/>
        </authorList>
    </citation>
    <scope>NUCLEOTIDE SEQUENCE [LARGE SCALE GENOMIC DNA]</scope>
    <source>
        <strain evidence="13 14">LMG 30175</strain>
    </source>
</reference>
<dbReference type="InterPro" id="IPR033900">
    <property type="entry name" value="Gram_neg_porin_domain"/>
</dbReference>
<evidence type="ECO:0000256" key="4">
    <source>
        <dbReference type="ARBA" id="ARBA00022452"/>
    </source>
</evidence>
<accession>A0A5E4V1W0</accession>
<dbReference type="PRINTS" id="PR00184">
    <property type="entry name" value="NEISSPPORIN"/>
</dbReference>
<keyword evidence="7" id="KW-0406">Ion transport</keyword>
<evidence type="ECO:0000256" key="2">
    <source>
        <dbReference type="ARBA" id="ARBA00011233"/>
    </source>
</evidence>
<dbReference type="GO" id="GO:0046930">
    <property type="term" value="C:pore complex"/>
    <property type="evidence" value="ECO:0007669"/>
    <property type="project" value="UniProtKB-KW"/>
</dbReference>
<dbReference type="GO" id="GO:0006811">
    <property type="term" value="P:monoatomic ion transport"/>
    <property type="evidence" value="ECO:0007669"/>
    <property type="project" value="UniProtKB-KW"/>
</dbReference>